<feature type="domain" description="Methyltransferase putative zinc binding" evidence="1">
    <location>
        <begin position="3"/>
        <end position="62"/>
    </location>
</feature>
<keyword evidence="4" id="KW-1185">Reference proteome</keyword>
<dbReference type="PANTHER" id="PTHR43861:SF5">
    <property type="entry name" value="BLL5978 PROTEIN"/>
    <property type="match status" value="1"/>
</dbReference>
<evidence type="ECO:0000259" key="1">
    <source>
        <dbReference type="Pfam" id="PF08421"/>
    </source>
</evidence>
<dbReference type="InterPro" id="IPR013630">
    <property type="entry name" value="Methyltransf_Zn-bd_dom_put"/>
</dbReference>
<dbReference type="Pfam" id="PF08484">
    <property type="entry name" value="Methyltransf_14"/>
    <property type="match status" value="1"/>
</dbReference>
<dbReference type="Gene3D" id="3.40.50.150">
    <property type="entry name" value="Vaccinia Virus protein VP39"/>
    <property type="match status" value="1"/>
</dbReference>
<dbReference type="InterPro" id="IPR029063">
    <property type="entry name" value="SAM-dependent_MTases_sf"/>
</dbReference>
<reference evidence="3 4" key="1">
    <citation type="submission" date="2013-01" db="EMBL/GenBank/DDBJ databases">
        <authorList>
            <person name="Harkins D.M."/>
            <person name="Durkin A.S."/>
            <person name="Brinkac L.M."/>
            <person name="Haft D.H."/>
            <person name="Selengut J.D."/>
            <person name="Sanka R."/>
            <person name="DePew J."/>
            <person name="Purushe J."/>
            <person name="Chanthongthip A."/>
            <person name="Lattana O."/>
            <person name="Phetsouvanh R."/>
            <person name="Newton P.N."/>
            <person name="Vinetz J.M."/>
            <person name="Sutton G.G."/>
            <person name="Nierman W.C."/>
            <person name="Fouts D.E."/>
        </authorList>
    </citation>
    <scope>NUCLEOTIDE SEQUENCE [LARGE SCALE GENOMIC DNA]</scope>
    <source>
        <strain evidence="3 4">UI 13098</strain>
    </source>
</reference>
<gene>
    <name evidence="3" type="ORF">LEP1GSC108_2390</name>
</gene>
<dbReference type="EMBL" id="AHNU02000039">
    <property type="protein sequence ID" value="EMN90691.1"/>
    <property type="molecule type" value="Genomic_DNA"/>
</dbReference>
<proteinExistence type="predicted"/>
<evidence type="ECO:0000259" key="2">
    <source>
        <dbReference type="Pfam" id="PF08484"/>
    </source>
</evidence>
<dbReference type="RefSeq" id="WP_004503053.1">
    <property type="nucleotide sequence ID" value="NZ_AHNU02000039.1"/>
</dbReference>
<feature type="domain" description="C-methyltransferase" evidence="2">
    <location>
        <begin position="276"/>
        <end position="350"/>
    </location>
</feature>
<comment type="caution">
    <text evidence="3">The sequence shown here is derived from an EMBL/GenBank/DDBJ whole genome shotgun (WGS) entry which is preliminary data.</text>
</comment>
<dbReference type="SUPFAM" id="SSF53335">
    <property type="entry name" value="S-adenosyl-L-methionine-dependent methyltransferases"/>
    <property type="match status" value="1"/>
</dbReference>
<dbReference type="AlphaFoldDB" id="M6Q522"/>
<evidence type="ECO:0000313" key="4">
    <source>
        <dbReference type="Proteomes" id="UP000012118"/>
    </source>
</evidence>
<dbReference type="Gene3D" id="3.40.50.720">
    <property type="entry name" value="NAD(P)-binding Rossmann-like Domain"/>
    <property type="match status" value="1"/>
</dbReference>
<dbReference type="InterPro" id="IPR038576">
    <property type="entry name" value="Methyltransf_Zn-bd_dom_put_sf"/>
</dbReference>
<name>M6Q522_9LEPT</name>
<dbReference type="PANTHER" id="PTHR43861">
    <property type="entry name" value="TRANS-ACONITATE 2-METHYLTRANSFERASE-RELATED"/>
    <property type="match status" value="1"/>
</dbReference>
<organism evidence="3 4">
    <name type="scientific">Leptospira weilii str. UI 13098</name>
    <dbReference type="NCBI Taxonomy" id="1088542"/>
    <lineage>
        <taxon>Bacteria</taxon>
        <taxon>Pseudomonadati</taxon>
        <taxon>Spirochaetota</taxon>
        <taxon>Spirochaetia</taxon>
        <taxon>Leptospirales</taxon>
        <taxon>Leptospiraceae</taxon>
        <taxon>Leptospira</taxon>
    </lineage>
</organism>
<dbReference type="Pfam" id="PF08421">
    <property type="entry name" value="Methyltransf_13"/>
    <property type="match status" value="1"/>
</dbReference>
<dbReference type="Proteomes" id="UP000012118">
    <property type="component" value="Unassembled WGS sequence"/>
</dbReference>
<accession>M6Q522</accession>
<evidence type="ECO:0000313" key="3">
    <source>
        <dbReference type="EMBL" id="EMN90691.1"/>
    </source>
</evidence>
<dbReference type="Pfam" id="PF13489">
    <property type="entry name" value="Methyltransf_23"/>
    <property type="match status" value="1"/>
</dbReference>
<protein>
    <submittedName>
        <fullName evidence="3">Methionine biosynthesis protein MetW-like protein</fullName>
    </submittedName>
</protein>
<dbReference type="InterPro" id="IPR013691">
    <property type="entry name" value="MeTrfase_14"/>
</dbReference>
<dbReference type="CDD" id="cd02440">
    <property type="entry name" value="AdoMet_MTases"/>
    <property type="match status" value="1"/>
</dbReference>
<sequence length="399" mass="46185">MQCRLCKSKDLLSLINFGNQPIVHNLIRDRKKGYDLYPFHLMYCARCGFVQIENPIDPNILYENYFTVSGWKSQPHVPRLVEVMSSVFNLKESGKILEIGCNDGSFLDYLKEKGYSNLTGIEPTLDSSKIAKEKGHKVFHKFWNHEYAKDLTSAEGKFDLVVTRQVLEHISDLENFMQAIHLSLKDNGGLIIEIPDSEWNFDYLDYSLWEEHVNYFTIESLRNLLALNGFQIIHSETTLFSGKALIVYCEKSTRNITGIKNSYNDKIMNYGKMYPKFKSSLQKYLDSYQDVVLYGCGARSCNFVNFLGIKDYIKFFIDDQKEKQDAFVPGCELEILNSENIFDKTKHILLGVNTENEFKVLKKKNLVNSNITYHSILPPSKLLPDFWKQMIYGQLQPAN</sequence>
<dbReference type="Gene3D" id="6.20.50.110">
    <property type="entry name" value="Methyltransferase, zinc-binding domain"/>
    <property type="match status" value="1"/>
</dbReference>